<evidence type="ECO:0000313" key="3">
    <source>
        <dbReference type="EMBL" id="KAK8853292.1"/>
    </source>
</evidence>
<feature type="compositionally biased region" description="Low complexity" evidence="1">
    <location>
        <begin position="395"/>
        <end position="414"/>
    </location>
</feature>
<feature type="region of interest" description="Disordered" evidence="1">
    <location>
        <begin position="488"/>
        <end position="538"/>
    </location>
</feature>
<organism evidence="3 4">
    <name type="scientific">Kwoniella newhampshirensis</name>
    <dbReference type="NCBI Taxonomy" id="1651941"/>
    <lineage>
        <taxon>Eukaryota</taxon>
        <taxon>Fungi</taxon>
        <taxon>Dikarya</taxon>
        <taxon>Basidiomycota</taxon>
        <taxon>Agaricomycotina</taxon>
        <taxon>Tremellomycetes</taxon>
        <taxon>Tremellales</taxon>
        <taxon>Cryptococcaceae</taxon>
        <taxon>Kwoniella</taxon>
    </lineage>
</organism>
<dbReference type="GeneID" id="92181254"/>
<feature type="compositionally biased region" description="Polar residues" evidence="1">
    <location>
        <begin position="294"/>
        <end position="310"/>
    </location>
</feature>
<accession>A0AAW0YYM8</accession>
<proteinExistence type="predicted"/>
<feature type="region of interest" description="Disordered" evidence="1">
    <location>
        <begin position="294"/>
        <end position="321"/>
    </location>
</feature>
<evidence type="ECO:0000256" key="1">
    <source>
        <dbReference type="SAM" id="MobiDB-lite"/>
    </source>
</evidence>
<evidence type="ECO:0000256" key="2">
    <source>
        <dbReference type="SAM" id="Phobius"/>
    </source>
</evidence>
<feature type="region of interest" description="Disordered" evidence="1">
    <location>
        <begin position="152"/>
        <end position="179"/>
    </location>
</feature>
<feature type="compositionally biased region" description="Polar residues" evidence="1">
    <location>
        <begin position="152"/>
        <end position="170"/>
    </location>
</feature>
<keyword evidence="2" id="KW-0812">Transmembrane</keyword>
<keyword evidence="4" id="KW-1185">Reference proteome</keyword>
<feature type="compositionally biased region" description="Polar residues" evidence="1">
    <location>
        <begin position="515"/>
        <end position="527"/>
    </location>
</feature>
<feature type="transmembrane region" description="Helical" evidence="2">
    <location>
        <begin position="6"/>
        <end position="30"/>
    </location>
</feature>
<feature type="region of interest" description="Disordered" evidence="1">
    <location>
        <begin position="601"/>
        <end position="622"/>
    </location>
</feature>
<dbReference type="KEGG" id="kne:92181254"/>
<name>A0AAW0YYM8_9TREE</name>
<comment type="caution">
    <text evidence="3">The sequence shown here is derived from an EMBL/GenBank/DDBJ whole genome shotgun (WGS) entry which is preliminary data.</text>
</comment>
<evidence type="ECO:0000313" key="4">
    <source>
        <dbReference type="Proteomes" id="UP001388673"/>
    </source>
</evidence>
<protein>
    <submittedName>
        <fullName evidence="3">Uncharacterized protein</fullName>
    </submittedName>
</protein>
<dbReference type="EMBL" id="JBCAWK010000007">
    <property type="protein sequence ID" value="KAK8853292.1"/>
    <property type="molecule type" value="Genomic_DNA"/>
</dbReference>
<dbReference type="Proteomes" id="UP001388673">
    <property type="component" value="Unassembled WGS sequence"/>
</dbReference>
<sequence length="622" mass="66612">MALPDAGVIAIVVASPFVLFSTLFLLAVYYRRRFSDHFPSSRETSSTLEGQTDLSGQGRNASSFIHDQAIHAIHPDSHPTHDVKQGDVPDKGDEGDGGGAMITFPVPIVQGRILVSQPHFSEKAISIRRLSLHPHKPDMIQRLNSVTSTLHEGPVSTQCQGTTVTTQDSISDLGPDPHIMSEDLREAAVLSGGGRQSSDLSAAIDPRNNPLAIMEPQSLTPSVIEVGNRRSSVLSGGMSTMGTRTDGAGRLSLRKVSAGGGEENVIVEAAGVHLTQQSSSSDIWSNLLPDPESLTSSRYVRGESNTSQGQERSRLSVDQSFPAHPYSSASLSRTSIIPSQSMTFPIPQVPTMQSPHSSRTLFTFKSIPRFKNRPDSLVLAQTSLTPIQRVEKLSIPSLSNSSSTDSNSGGMTTSPSTKGIKSPLLTTLRGEVDIDTCSDHAAGGSEASDDGYWDDYGDMAIEPTPGLFEAWRGFPPKIEKVAKGTIIQPHPSSRNDQVPHKQSAVSVSPGKANDHPSSGETQRQQYTPHVPHTPEDTVKNSNTIVAQPASRRTSGNITYLAEVVDNEKQLSSVLPHQAVSGERRRTIVSGRPPIISRLDLNPEFGSQEDDARSGSLGTGVAL</sequence>
<feature type="compositionally biased region" description="Polar residues" evidence="1">
    <location>
        <begin position="41"/>
        <end position="59"/>
    </location>
</feature>
<keyword evidence="2" id="KW-0472">Membrane</keyword>
<feature type="region of interest" description="Disordered" evidence="1">
    <location>
        <begin position="395"/>
        <end position="423"/>
    </location>
</feature>
<feature type="region of interest" description="Disordered" evidence="1">
    <location>
        <begin position="38"/>
        <end position="59"/>
    </location>
</feature>
<keyword evidence="2" id="KW-1133">Transmembrane helix</keyword>
<gene>
    <name evidence="3" type="ORF">IAR55_003996</name>
</gene>
<feature type="region of interest" description="Disordered" evidence="1">
    <location>
        <begin position="74"/>
        <end position="98"/>
    </location>
</feature>
<reference evidence="3 4" key="1">
    <citation type="journal article" date="2024" name="bioRxiv">
        <title>Comparative genomics of Cryptococcus and Kwoniella reveals pathogenesis evolution and contrasting karyotype dynamics via intercentromeric recombination or chromosome fusion.</title>
        <authorList>
            <person name="Coelho M.A."/>
            <person name="David-Palma M."/>
            <person name="Shea T."/>
            <person name="Bowers K."/>
            <person name="McGinley-Smith S."/>
            <person name="Mohammad A.W."/>
            <person name="Gnirke A."/>
            <person name="Yurkov A.M."/>
            <person name="Nowrousian M."/>
            <person name="Sun S."/>
            <person name="Cuomo C.A."/>
            <person name="Heitman J."/>
        </authorList>
    </citation>
    <scope>NUCLEOTIDE SEQUENCE [LARGE SCALE GENOMIC DNA]</scope>
    <source>
        <strain evidence="3 4">CBS 13917</strain>
    </source>
</reference>
<feature type="compositionally biased region" description="Basic and acidic residues" evidence="1">
    <location>
        <begin position="74"/>
        <end position="94"/>
    </location>
</feature>
<dbReference type="AlphaFoldDB" id="A0AAW0YYM8"/>
<dbReference type="RefSeq" id="XP_066802478.1">
    <property type="nucleotide sequence ID" value="XM_066947099.1"/>
</dbReference>